<comment type="caution">
    <text evidence="2">The sequence shown here is derived from an EMBL/GenBank/DDBJ whole genome shotgun (WGS) entry which is preliminary data.</text>
</comment>
<dbReference type="Proteomes" id="UP000231136">
    <property type="component" value="Unassembled WGS sequence"/>
</dbReference>
<sequence length="117" mass="13741">MSEMDDSMETTPQSAGSASAKKFQLREVLALGEYDPDYLGTFVEWHTLSRPVQWSLIKKALDIRESQLVQQWAEINNILDFRLKPELKIALKNIEKQRHRVMRDRELLLMEYFGKIS</sequence>
<reference evidence="2 3" key="1">
    <citation type="submission" date="2017-09" db="EMBL/GenBank/DDBJ databases">
        <title>Depth-based differentiation of microbial function through sediment-hosted aquifers and enrichment of novel symbionts in the deep terrestrial subsurface.</title>
        <authorList>
            <person name="Probst A.J."/>
            <person name="Ladd B."/>
            <person name="Jarett J.K."/>
            <person name="Geller-Mcgrath D.E."/>
            <person name="Sieber C.M."/>
            <person name="Emerson J.B."/>
            <person name="Anantharaman K."/>
            <person name="Thomas B.C."/>
            <person name="Malmstrom R."/>
            <person name="Stieglmeier M."/>
            <person name="Klingl A."/>
            <person name="Woyke T."/>
            <person name="Ryan C.M."/>
            <person name="Banfield J.F."/>
        </authorList>
    </citation>
    <scope>NUCLEOTIDE SEQUENCE [LARGE SCALE GENOMIC DNA]</scope>
    <source>
        <strain evidence="2">CG22_combo_CG10-13_8_21_14_all_43_12</strain>
    </source>
</reference>
<dbReference type="EMBL" id="PCTR01000054">
    <property type="protein sequence ID" value="PIP85932.1"/>
    <property type="molecule type" value="Genomic_DNA"/>
</dbReference>
<name>A0A2H0DUU7_9BACT</name>
<gene>
    <name evidence="2" type="ORF">COW83_01615</name>
</gene>
<evidence type="ECO:0000313" key="3">
    <source>
        <dbReference type="Proteomes" id="UP000231136"/>
    </source>
</evidence>
<organism evidence="2 3">
    <name type="scientific">Candidatus Collierbacteria bacterium CG22_combo_CG10-13_8_21_14_all_43_12</name>
    <dbReference type="NCBI Taxonomy" id="1974537"/>
    <lineage>
        <taxon>Bacteria</taxon>
        <taxon>Candidatus Collieribacteriota</taxon>
    </lineage>
</organism>
<dbReference type="AlphaFoldDB" id="A0A2H0DUU7"/>
<evidence type="ECO:0000313" key="2">
    <source>
        <dbReference type="EMBL" id="PIP85932.1"/>
    </source>
</evidence>
<accession>A0A2H0DUU7</accession>
<evidence type="ECO:0000256" key="1">
    <source>
        <dbReference type="SAM" id="MobiDB-lite"/>
    </source>
</evidence>
<protein>
    <submittedName>
        <fullName evidence="2">Uncharacterized protein</fullName>
    </submittedName>
</protein>
<proteinExistence type="predicted"/>
<feature type="region of interest" description="Disordered" evidence="1">
    <location>
        <begin position="1"/>
        <end position="21"/>
    </location>
</feature>